<dbReference type="Proteomes" id="UP001580407">
    <property type="component" value="Unassembled WGS sequence"/>
</dbReference>
<dbReference type="InterPro" id="IPR015045">
    <property type="entry name" value="MPT-1-like_LmxM"/>
</dbReference>
<reference evidence="1 2" key="1">
    <citation type="submission" date="2024-09" db="EMBL/GenBank/DDBJ databases">
        <authorList>
            <person name="Ruan L."/>
        </authorList>
    </citation>
    <scope>NUCLEOTIDE SEQUENCE [LARGE SCALE GENOMIC DNA]</scope>
    <source>
        <strain evidence="1 2">D33</strain>
    </source>
</reference>
<protein>
    <submittedName>
        <fullName evidence="1">DUF1861 family protein</fullName>
    </submittedName>
</protein>
<dbReference type="SUPFAM" id="SSF75005">
    <property type="entry name" value="Arabinanase/levansucrase/invertase"/>
    <property type="match status" value="1"/>
</dbReference>
<evidence type="ECO:0000313" key="2">
    <source>
        <dbReference type="Proteomes" id="UP001580407"/>
    </source>
</evidence>
<accession>A0ABV5B704</accession>
<gene>
    <name evidence="1" type="ORF">ACE3NQ_11160</name>
</gene>
<dbReference type="PANTHER" id="PTHR37036">
    <property type="match status" value="1"/>
</dbReference>
<keyword evidence="2" id="KW-1185">Reference proteome</keyword>
<organism evidence="1 2">
    <name type="scientific">Paenibacillus terreus</name>
    <dbReference type="NCBI Taxonomy" id="1387834"/>
    <lineage>
        <taxon>Bacteria</taxon>
        <taxon>Bacillati</taxon>
        <taxon>Bacillota</taxon>
        <taxon>Bacilli</taxon>
        <taxon>Bacillales</taxon>
        <taxon>Paenibacillaceae</taxon>
        <taxon>Paenibacillus</taxon>
    </lineage>
</organism>
<name>A0ABV5B704_9BACL</name>
<dbReference type="InterPro" id="IPR023296">
    <property type="entry name" value="Glyco_hydro_beta-prop_sf"/>
</dbReference>
<dbReference type="PANTHER" id="PTHR37036:SF2">
    <property type="entry name" value="DUF1861 FAMILY PROTEIN"/>
    <property type="match status" value="1"/>
</dbReference>
<evidence type="ECO:0000313" key="1">
    <source>
        <dbReference type="EMBL" id="MFB5681471.1"/>
    </source>
</evidence>
<dbReference type="EMBL" id="JBHILM010000010">
    <property type="protein sequence ID" value="MFB5681471.1"/>
    <property type="molecule type" value="Genomic_DNA"/>
</dbReference>
<dbReference type="RefSeq" id="WP_375525257.1">
    <property type="nucleotide sequence ID" value="NZ_JBHILM010000010.1"/>
</dbReference>
<proteinExistence type="predicted"/>
<dbReference type="Gene3D" id="2.115.10.20">
    <property type="entry name" value="Glycosyl hydrolase domain, family 43"/>
    <property type="match status" value="1"/>
</dbReference>
<sequence length="323" mass="35980">MDFSRRKLITCEVLLEEMNIKELPVLARGKLSFGGIGERDVYNITAPFLDEGRRVLAGRVEARDNEDSEIMFFTEQDGIWRPQEGAPVFRLQDPFFTHVDGELVLGGVQIYPNPEQPGELKWRTLMYKGPCLAKLRLFFTGPAGMKDIRLVQLPGGDIAVFTRPQGKKGGRGKIGFIRVGGLEQLSAQLVQDAPLLEEQFAEGEWGGVNEAMVLTNGLVGVLGHIARFDEDGNRNYYPMVFALNPDTGEHSEIEIIAVRDDFIPGPAKRKDLANVVFSGGIVRKADGTADLYAGTGDAEAQWIRIPDPFLKYEQETNRNRKNK</sequence>
<dbReference type="Pfam" id="PF08950">
    <property type="entry name" value="DUF1861"/>
    <property type="match status" value="1"/>
</dbReference>
<comment type="caution">
    <text evidence="1">The sequence shown here is derived from an EMBL/GenBank/DDBJ whole genome shotgun (WGS) entry which is preliminary data.</text>
</comment>